<feature type="region of interest" description="Disordered" evidence="7">
    <location>
        <begin position="699"/>
        <end position="722"/>
    </location>
</feature>
<dbReference type="EnsemblMetazoa" id="PPA28817.1">
    <property type="protein sequence ID" value="PPA28817.1"/>
    <property type="gene ID" value="WBGene00118371"/>
</dbReference>
<keyword evidence="8" id="KW-0732">Signal</keyword>
<comment type="subcellular location">
    <subcellularLocation>
        <location evidence="1">Nucleus</location>
    </subcellularLocation>
</comment>
<evidence type="ECO:0000313" key="9">
    <source>
        <dbReference type="EnsemblMetazoa" id="PPA28817.1"/>
    </source>
</evidence>
<dbReference type="Pfam" id="PF13912">
    <property type="entry name" value="zf-C2H2_6"/>
    <property type="match status" value="1"/>
</dbReference>
<keyword evidence="4" id="KW-0863">Zinc-finger</keyword>
<feature type="compositionally biased region" description="Basic and acidic residues" evidence="7">
    <location>
        <begin position="283"/>
        <end position="293"/>
    </location>
</feature>
<feature type="chain" id="PRO_5043601822" evidence="8">
    <location>
        <begin position="18"/>
        <end position="1346"/>
    </location>
</feature>
<sequence>MIRYLTLVFAMILIVEATISLLKMGTHPDFGSAWDDQTKVQLERGEHMAAERHVSDRVPFFTCLKNVFIIKMMLLQYRMSGRPRGRPRKDGSDPVPRPKVVKDEPVDELAQSPLSKRSSPRKRKPTNFDGFVVEAPGLGVIGEGADIIKEIEEEAPLEETVNKTEEEDDNYTPDYKPVVPSSAKRRIKLTPKWKAQSSVTSEGGDDEDSSSEMVRMDDIDDDLEHDPMKRVERRGRKKKKNVVEAAPVLENQSTPRPKVVKKSTEEDKDMTVPKEEEEIVDVEGVKEPQEKRSPSPHKSVGSPSKTPISPSKPTGVSRRKQIVAPDDDEEELQEEIVEEEVADDLLEEDLVDVESFEVQTIPMRTAVRIQNNKPFKCADCGAAYRREAYLLNHLALVHQDECAILSSAERSAKRAGRRPERMIPRERPGEAAYKFGCDLCERRFLRWEGLVVHQKQIHKEVTPAAKEQEKNRDYGAKCPVCLLYFFGNHSLSEHVSKEHPDHNRFIFACDLCGMGFMHWARVRAHKTQIHNVAVKYTQGYLKKNPEMAKIVEAQRMRKAVERNRAKRMLEKGIFTGDAMGRDFNGLSSSEMNEYMYLMPPTLEPEISGGEEYEEDDEQEQEIVEEEGIIDPSEMMNIRMVPLPPSSIRRPPLPPRMMGYRDNFNRPYARVYPRGHHQLAALHQRVTQLDRRDLEILNRRMPSDMGEVMPKEEHEEDEDGDIDVEREEEELIEEEVVEDGIVMDEEVNEMEEEERQEEVEEREDEGEEIIEDGDDDEMRRSARNAAKRVKEEEEKEKEKEERKDETTTKKRRMQKVKVKEEEEEIPLFNNGNDSVVIVKEEGQISDDDEGEEEEGHFNVDDAEMEKLFRRSSNDKEVIPCPLCHKSCIGKYGLEHHFRKEHKNDEIPAVFECELCDKSYKRYSCLQKHKRLTHLRKIKGKKEGAVPCPLCDAKFSGNYVLSDHLRLEHEEVDIRPFECDICGLPNRTANALRNHKKKHLPARGDFHCEICDMHFPKYTGLERHQKQRHGAVTDSALAMQPKDFPCPLCEERFSYQSHLDTHLEKDHADVESGNFECTECTRSFKTHRAVVAHRKTHQTTPFDARNGESENKFPCDLCARRFEKWEGLVFHQRQVHQTVSEECKKLEKEIDYGVQCPVCEQYYKGNHALSCHIQKDHPDFEGRLFVCVDCEAAFKHYARLRQHRTHKHGVPVKFKQGYLKANPGLKRVRDAERRQKKCVTIRSHTGGDDIKVEIEEGEEISQEMLLRMTSGDGLIKEEPIDWDEVEEEEHEVKPSSSGMNLSWIEPKEEMNEEEDSMSDNGRLFINEEPEEECSQSMIAVKKEETVCA</sequence>
<evidence type="ECO:0000256" key="1">
    <source>
        <dbReference type="ARBA" id="ARBA00004123"/>
    </source>
</evidence>
<dbReference type="PANTHER" id="PTHR24388">
    <property type="entry name" value="ZINC FINGER PROTEIN"/>
    <property type="match status" value="1"/>
</dbReference>
<accession>A0A2A6CAK9</accession>
<reference evidence="10" key="1">
    <citation type="journal article" date="2008" name="Nat. Genet.">
        <title>The Pristionchus pacificus genome provides a unique perspective on nematode lifestyle and parasitism.</title>
        <authorList>
            <person name="Dieterich C."/>
            <person name="Clifton S.W."/>
            <person name="Schuster L.N."/>
            <person name="Chinwalla A."/>
            <person name="Delehaunty K."/>
            <person name="Dinkelacker I."/>
            <person name="Fulton L."/>
            <person name="Fulton R."/>
            <person name="Godfrey J."/>
            <person name="Minx P."/>
            <person name="Mitreva M."/>
            <person name="Roeseler W."/>
            <person name="Tian H."/>
            <person name="Witte H."/>
            <person name="Yang S.P."/>
            <person name="Wilson R.K."/>
            <person name="Sommer R.J."/>
        </authorList>
    </citation>
    <scope>NUCLEOTIDE SEQUENCE [LARGE SCALE GENOMIC DNA]</scope>
    <source>
        <strain evidence="10">PS312</strain>
    </source>
</reference>
<evidence type="ECO:0000256" key="5">
    <source>
        <dbReference type="ARBA" id="ARBA00022833"/>
    </source>
</evidence>
<evidence type="ECO:0000256" key="2">
    <source>
        <dbReference type="ARBA" id="ARBA00022723"/>
    </source>
</evidence>
<feature type="compositionally biased region" description="Low complexity" evidence="7">
    <location>
        <begin position="302"/>
        <end position="314"/>
    </location>
</feature>
<reference evidence="9" key="2">
    <citation type="submission" date="2022-06" db="UniProtKB">
        <authorList>
            <consortium name="EnsemblMetazoa"/>
        </authorList>
    </citation>
    <scope>IDENTIFICATION</scope>
    <source>
        <strain evidence="9">PS312</strain>
    </source>
</reference>
<feature type="region of interest" description="Disordered" evidence="7">
    <location>
        <begin position="737"/>
        <end position="816"/>
    </location>
</feature>
<feature type="region of interest" description="Disordered" evidence="7">
    <location>
        <begin position="81"/>
        <end position="130"/>
    </location>
</feature>
<keyword evidence="2" id="KW-0479">Metal-binding</keyword>
<evidence type="ECO:0000313" key="10">
    <source>
        <dbReference type="Proteomes" id="UP000005239"/>
    </source>
</evidence>
<proteinExistence type="predicted"/>
<protein>
    <submittedName>
        <fullName evidence="9">Zinc finger protein</fullName>
    </submittedName>
</protein>
<dbReference type="PROSITE" id="PS00028">
    <property type="entry name" value="ZINC_FINGER_C2H2_1"/>
    <property type="match status" value="10"/>
</dbReference>
<keyword evidence="6" id="KW-0539">Nucleus</keyword>
<dbReference type="Proteomes" id="UP000005239">
    <property type="component" value="Unassembled WGS sequence"/>
</dbReference>
<feature type="compositionally biased region" description="Basic residues" evidence="7">
    <location>
        <begin position="231"/>
        <end position="240"/>
    </location>
</feature>
<dbReference type="GO" id="GO:0008270">
    <property type="term" value="F:zinc ion binding"/>
    <property type="evidence" value="ECO:0007669"/>
    <property type="project" value="UniProtKB-KW"/>
</dbReference>
<feature type="compositionally biased region" description="Basic and acidic residues" evidence="7">
    <location>
        <begin position="262"/>
        <end position="274"/>
    </location>
</feature>
<evidence type="ECO:0000256" key="3">
    <source>
        <dbReference type="ARBA" id="ARBA00022737"/>
    </source>
</evidence>
<feature type="signal peptide" evidence="8">
    <location>
        <begin position="1"/>
        <end position="17"/>
    </location>
</feature>
<dbReference type="GO" id="GO:0005634">
    <property type="term" value="C:nucleus"/>
    <property type="evidence" value="ECO:0007669"/>
    <property type="project" value="UniProtKB-SubCell"/>
</dbReference>
<dbReference type="InterPro" id="IPR050527">
    <property type="entry name" value="Snail/Krueppel_Znf"/>
</dbReference>
<dbReference type="Gene3D" id="3.30.160.60">
    <property type="entry name" value="Classic Zinc Finger"/>
    <property type="match status" value="7"/>
</dbReference>
<dbReference type="Pfam" id="PF00096">
    <property type="entry name" value="zf-C2H2"/>
    <property type="match status" value="2"/>
</dbReference>
<dbReference type="PROSITE" id="PS50157">
    <property type="entry name" value="ZINC_FINGER_C2H2_2"/>
    <property type="match status" value="10"/>
</dbReference>
<feature type="compositionally biased region" description="Basic and acidic residues" evidence="7">
    <location>
        <begin position="787"/>
        <end position="807"/>
    </location>
</feature>
<keyword evidence="5" id="KW-0862">Zinc</keyword>
<dbReference type="GO" id="GO:0006355">
    <property type="term" value="P:regulation of DNA-templated transcription"/>
    <property type="evidence" value="ECO:0000318"/>
    <property type="project" value="GO_Central"/>
</dbReference>
<accession>A0A8R1YKK5</accession>
<dbReference type="SUPFAM" id="SSF57667">
    <property type="entry name" value="beta-beta-alpha zinc fingers"/>
    <property type="match status" value="3"/>
</dbReference>
<feature type="region of interest" description="Disordered" evidence="7">
    <location>
        <begin position="153"/>
        <end position="331"/>
    </location>
</feature>
<dbReference type="FunFam" id="3.30.160.60:FF:004537">
    <property type="match status" value="2"/>
</dbReference>
<evidence type="ECO:0000256" key="6">
    <source>
        <dbReference type="ARBA" id="ARBA00023242"/>
    </source>
</evidence>
<feature type="compositionally biased region" description="Acidic residues" evidence="7">
    <location>
        <begin position="737"/>
        <end position="775"/>
    </location>
</feature>
<keyword evidence="10" id="KW-1185">Reference proteome</keyword>
<evidence type="ECO:0000256" key="7">
    <source>
        <dbReference type="SAM" id="MobiDB-lite"/>
    </source>
</evidence>
<keyword evidence="3" id="KW-0677">Repeat</keyword>
<organism evidence="9 10">
    <name type="scientific">Pristionchus pacificus</name>
    <name type="common">Parasitic nematode worm</name>
    <dbReference type="NCBI Taxonomy" id="54126"/>
    <lineage>
        <taxon>Eukaryota</taxon>
        <taxon>Metazoa</taxon>
        <taxon>Ecdysozoa</taxon>
        <taxon>Nematoda</taxon>
        <taxon>Chromadorea</taxon>
        <taxon>Rhabditida</taxon>
        <taxon>Rhabditina</taxon>
        <taxon>Diplogasteromorpha</taxon>
        <taxon>Diplogasteroidea</taxon>
        <taxon>Neodiplogasteridae</taxon>
        <taxon>Pristionchus</taxon>
    </lineage>
</organism>
<evidence type="ECO:0000256" key="4">
    <source>
        <dbReference type="ARBA" id="ARBA00022771"/>
    </source>
</evidence>
<evidence type="ECO:0000256" key="8">
    <source>
        <dbReference type="SAM" id="SignalP"/>
    </source>
</evidence>
<dbReference type="GO" id="GO:0000978">
    <property type="term" value="F:RNA polymerase II cis-regulatory region sequence-specific DNA binding"/>
    <property type="evidence" value="ECO:0000318"/>
    <property type="project" value="GO_Central"/>
</dbReference>
<gene>
    <name evidence="9" type="primary">WBGene00118371</name>
</gene>
<dbReference type="InterPro" id="IPR013087">
    <property type="entry name" value="Znf_C2H2_type"/>
</dbReference>
<dbReference type="SMART" id="SM00355">
    <property type="entry name" value="ZnF_C2H2"/>
    <property type="match status" value="14"/>
</dbReference>
<dbReference type="PANTHER" id="PTHR24388:SF54">
    <property type="entry name" value="PROTEIN ESCARGOT"/>
    <property type="match status" value="1"/>
</dbReference>
<dbReference type="GO" id="GO:0000981">
    <property type="term" value="F:DNA-binding transcription factor activity, RNA polymerase II-specific"/>
    <property type="evidence" value="ECO:0000318"/>
    <property type="project" value="GO_Central"/>
</dbReference>
<name>A0A2A6CAK9_PRIPA</name>
<dbReference type="InterPro" id="IPR036236">
    <property type="entry name" value="Znf_C2H2_sf"/>
</dbReference>
<feature type="compositionally biased region" description="Acidic residues" evidence="7">
    <location>
        <begin position="713"/>
        <end position="722"/>
    </location>
</feature>